<feature type="chain" id="PRO_5002209420" description="Secreted protein" evidence="1">
    <location>
        <begin position="20"/>
        <end position="111"/>
    </location>
</feature>
<name>A0A0D0E529_9AGAM</name>
<organism evidence="2 3">
    <name type="scientific">Paxillus rubicundulus Ve08.2h10</name>
    <dbReference type="NCBI Taxonomy" id="930991"/>
    <lineage>
        <taxon>Eukaryota</taxon>
        <taxon>Fungi</taxon>
        <taxon>Dikarya</taxon>
        <taxon>Basidiomycota</taxon>
        <taxon>Agaricomycotina</taxon>
        <taxon>Agaricomycetes</taxon>
        <taxon>Agaricomycetidae</taxon>
        <taxon>Boletales</taxon>
        <taxon>Paxilineae</taxon>
        <taxon>Paxillaceae</taxon>
        <taxon>Paxillus</taxon>
    </lineage>
</organism>
<keyword evidence="3" id="KW-1185">Reference proteome</keyword>
<dbReference type="AlphaFoldDB" id="A0A0D0E529"/>
<evidence type="ECO:0000313" key="2">
    <source>
        <dbReference type="EMBL" id="KIK92490.1"/>
    </source>
</evidence>
<accession>A0A0D0E529</accession>
<feature type="signal peptide" evidence="1">
    <location>
        <begin position="1"/>
        <end position="19"/>
    </location>
</feature>
<dbReference type="HOGENOM" id="CLU_2159216_0_0_1"/>
<gene>
    <name evidence="2" type="ORF">PAXRUDRAFT_571525</name>
</gene>
<proteinExistence type="predicted"/>
<dbReference type="Proteomes" id="UP000054538">
    <property type="component" value="Unassembled WGS sequence"/>
</dbReference>
<evidence type="ECO:0000256" key="1">
    <source>
        <dbReference type="SAM" id="SignalP"/>
    </source>
</evidence>
<dbReference type="InParanoid" id="A0A0D0E529"/>
<reference evidence="2 3" key="1">
    <citation type="submission" date="2014-04" db="EMBL/GenBank/DDBJ databases">
        <authorList>
            <consortium name="DOE Joint Genome Institute"/>
            <person name="Kuo A."/>
            <person name="Kohler A."/>
            <person name="Jargeat P."/>
            <person name="Nagy L.G."/>
            <person name="Floudas D."/>
            <person name="Copeland A."/>
            <person name="Barry K.W."/>
            <person name="Cichocki N."/>
            <person name="Veneault-Fourrey C."/>
            <person name="LaButti K."/>
            <person name="Lindquist E.A."/>
            <person name="Lipzen A."/>
            <person name="Lundell T."/>
            <person name="Morin E."/>
            <person name="Murat C."/>
            <person name="Sun H."/>
            <person name="Tunlid A."/>
            <person name="Henrissat B."/>
            <person name="Grigoriev I.V."/>
            <person name="Hibbett D.S."/>
            <person name="Martin F."/>
            <person name="Nordberg H.P."/>
            <person name="Cantor M.N."/>
            <person name="Hua S.X."/>
        </authorList>
    </citation>
    <scope>NUCLEOTIDE SEQUENCE [LARGE SCALE GENOMIC DNA]</scope>
    <source>
        <strain evidence="2 3">Ve08.2h10</strain>
    </source>
</reference>
<evidence type="ECO:0008006" key="4">
    <source>
        <dbReference type="Google" id="ProtNLM"/>
    </source>
</evidence>
<evidence type="ECO:0000313" key="3">
    <source>
        <dbReference type="Proteomes" id="UP000054538"/>
    </source>
</evidence>
<protein>
    <recommendedName>
        <fullName evidence="4">Secreted protein</fullName>
    </recommendedName>
</protein>
<sequence length="111" mass="12275">MPLKLFTSVVTVNVNLVASSLFCAREASKMSKSQTASTPRLCTYHLMTAQPIRSALLCQRTKCVLLQAGLSTMVRLRPTVCGTVVLRMCAPGTRYRRGSTKCHRGPIIRYL</sequence>
<dbReference type="EMBL" id="KN825275">
    <property type="protein sequence ID" value="KIK92490.1"/>
    <property type="molecule type" value="Genomic_DNA"/>
</dbReference>
<reference evidence="3" key="2">
    <citation type="submission" date="2015-01" db="EMBL/GenBank/DDBJ databases">
        <title>Evolutionary Origins and Diversification of the Mycorrhizal Mutualists.</title>
        <authorList>
            <consortium name="DOE Joint Genome Institute"/>
            <consortium name="Mycorrhizal Genomics Consortium"/>
            <person name="Kohler A."/>
            <person name="Kuo A."/>
            <person name="Nagy L.G."/>
            <person name="Floudas D."/>
            <person name="Copeland A."/>
            <person name="Barry K.W."/>
            <person name="Cichocki N."/>
            <person name="Veneault-Fourrey C."/>
            <person name="LaButti K."/>
            <person name="Lindquist E.A."/>
            <person name="Lipzen A."/>
            <person name="Lundell T."/>
            <person name="Morin E."/>
            <person name="Murat C."/>
            <person name="Riley R."/>
            <person name="Ohm R."/>
            <person name="Sun H."/>
            <person name="Tunlid A."/>
            <person name="Henrissat B."/>
            <person name="Grigoriev I.V."/>
            <person name="Hibbett D.S."/>
            <person name="Martin F."/>
        </authorList>
    </citation>
    <scope>NUCLEOTIDE SEQUENCE [LARGE SCALE GENOMIC DNA]</scope>
    <source>
        <strain evidence="3">Ve08.2h10</strain>
    </source>
</reference>
<keyword evidence="1" id="KW-0732">Signal</keyword>